<dbReference type="AlphaFoldDB" id="A0AAE0VKR5"/>
<reference evidence="1" key="2">
    <citation type="journal article" date="2021" name="Genome Biol. Evol.">
        <title>Developing a high-quality reference genome for a parasitic bivalve with doubly uniparental inheritance (Bivalvia: Unionida).</title>
        <authorList>
            <person name="Smith C.H."/>
        </authorList>
    </citation>
    <scope>NUCLEOTIDE SEQUENCE</scope>
    <source>
        <strain evidence="1">CHS0354</strain>
        <tissue evidence="1">Mantle</tissue>
    </source>
</reference>
<comment type="caution">
    <text evidence="1">The sequence shown here is derived from an EMBL/GenBank/DDBJ whole genome shotgun (WGS) entry which is preliminary data.</text>
</comment>
<evidence type="ECO:0000313" key="2">
    <source>
        <dbReference type="Proteomes" id="UP001195483"/>
    </source>
</evidence>
<dbReference type="Proteomes" id="UP001195483">
    <property type="component" value="Unassembled WGS sequence"/>
</dbReference>
<reference evidence="1" key="1">
    <citation type="journal article" date="2021" name="Genome Biol. Evol.">
        <title>A High-Quality Reference Genome for a Parasitic Bivalve with Doubly Uniparental Inheritance (Bivalvia: Unionida).</title>
        <authorList>
            <person name="Smith C.H."/>
        </authorList>
    </citation>
    <scope>NUCLEOTIDE SEQUENCE</scope>
    <source>
        <strain evidence="1">CHS0354</strain>
    </source>
</reference>
<organism evidence="1 2">
    <name type="scientific">Potamilus streckersoni</name>
    <dbReference type="NCBI Taxonomy" id="2493646"/>
    <lineage>
        <taxon>Eukaryota</taxon>
        <taxon>Metazoa</taxon>
        <taxon>Spiralia</taxon>
        <taxon>Lophotrochozoa</taxon>
        <taxon>Mollusca</taxon>
        <taxon>Bivalvia</taxon>
        <taxon>Autobranchia</taxon>
        <taxon>Heteroconchia</taxon>
        <taxon>Palaeoheterodonta</taxon>
        <taxon>Unionida</taxon>
        <taxon>Unionoidea</taxon>
        <taxon>Unionidae</taxon>
        <taxon>Ambleminae</taxon>
        <taxon>Lampsilini</taxon>
        <taxon>Potamilus</taxon>
    </lineage>
</organism>
<accession>A0AAE0VKR5</accession>
<evidence type="ECO:0000313" key="1">
    <source>
        <dbReference type="EMBL" id="KAK3580305.1"/>
    </source>
</evidence>
<gene>
    <name evidence="1" type="ORF">CHS0354_003540</name>
</gene>
<reference evidence="1" key="3">
    <citation type="submission" date="2023-05" db="EMBL/GenBank/DDBJ databases">
        <authorList>
            <person name="Smith C.H."/>
        </authorList>
    </citation>
    <scope>NUCLEOTIDE SEQUENCE</scope>
    <source>
        <strain evidence="1">CHS0354</strain>
        <tissue evidence="1">Mantle</tissue>
    </source>
</reference>
<keyword evidence="2" id="KW-1185">Reference proteome</keyword>
<sequence>MWRSSAWDWDDIVLQTGKCECRFYGNGMGLGYRLINVEVEFMGRGYMLQTGKCGRVYGKGMGLYYRLVNVEVEAMGGWIGSAYRLVNMEVESMRMVTRTMLLLVNVEVESMGMGIELG</sequence>
<name>A0AAE0VKR5_9BIVA</name>
<proteinExistence type="predicted"/>
<protein>
    <submittedName>
        <fullName evidence="1">Uncharacterized protein</fullName>
    </submittedName>
</protein>
<dbReference type="EMBL" id="JAEAOA010000281">
    <property type="protein sequence ID" value="KAK3580305.1"/>
    <property type="molecule type" value="Genomic_DNA"/>
</dbReference>